<dbReference type="EMBL" id="CP093349">
    <property type="protein sequence ID" value="WOH08658.1"/>
    <property type="molecule type" value="Genomic_DNA"/>
</dbReference>
<dbReference type="PANTHER" id="PTHR33116">
    <property type="entry name" value="REVERSE TRANSCRIPTASE ZINC-BINDING DOMAIN-CONTAINING PROTEIN-RELATED-RELATED"/>
    <property type="match status" value="1"/>
</dbReference>
<reference evidence="1" key="2">
    <citation type="submission" date="2022-03" db="EMBL/GenBank/DDBJ databases">
        <title>Draft title - Genomic analysis of global carrot germplasm unveils the trajectory of domestication and the origin of high carotenoid orange carrot.</title>
        <authorList>
            <person name="Iorizzo M."/>
            <person name="Ellison S."/>
            <person name="Senalik D."/>
            <person name="Macko-Podgorni A."/>
            <person name="Grzebelus D."/>
            <person name="Bostan H."/>
            <person name="Rolling W."/>
            <person name="Curaba J."/>
            <person name="Simon P."/>
        </authorList>
    </citation>
    <scope>NUCLEOTIDE SEQUENCE</scope>
    <source>
        <tissue evidence="1">Leaf</tissue>
    </source>
</reference>
<evidence type="ECO:0000313" key="2">
    <source>
        <dbReference type="Proteomes" id="UP000077755"/>
    </source>
</evidence>
<proteinExistence type="predicted"/>
<gene>
    <name evidence="1" type="ORF">DCAR_0728102</name>
</gene>
<organism evidence="1 2">
    <name type="scientific">Daucus carota subsp. sativus</name>
    <name type="common">Carrot</name>
    <dbReference type="NCBI Taxonomy" id="79200"/>
    <lineage>
        <taxon>Eukaryota</taxon>
        <taxon>Viridiplantae</taxon>
        <taxon>Streptophyta</taxon>
        <taxon>Embryophyta</taxon>
        <taxon>Tracheophyta</taxon>
        <taxon>Spermatophyta</taxon>
        <taxon>Magnoliopsida</taxon>
        <taxon>eudicotyledons</taxon>
        <taxon>Gunneridae</taxon>
        <taxon>Pentapetalae</taxon>
        <taxon>asterids</taxon>
        <taxon>campanulids</taxon>
        <taxon>Apiales</taxon>
        <taxon>Apiaceae</taxon>
        <taxon>Apioideae</taxon>
        <taxon>Scandiceae</taxon>
        <taxon>Daucinae</taxon>
        <taxon>Daucus</taxon>
        <taxon>Daucus sect. Daucus</taxon>
    </lineage>
</organism>
<dbReference type="PANTHER" id="PTHR33116:SF78">
    <property type="entry name" value="OS12G0587133 PROTEIN"/>
    <property type="match status" value="1"/>
</dbReference>
<dbReference type="AlphaFoldDB" id="A0AAF0XIG5"/>
<evidence type="ECO:0000313" key="1">
    <source>
        <dbReference type="EMBL" id="WOH08658.1"/>
    </source>
</evidence>
<dbReference type="Proteomes" id="UP000077755">
    <property type="component" value="Chromosome 7"/>
</dbReference>
<name>A0AAF0XIG5_DAUCS</name>
<protein>
    <recommendedName>
        <fullName evidence="3">Reverse transcriptase zinc-binding domain-containing protein</fullName>
    </recommendedName>
</protein>
<accession>A0AAF0XIG5</accession>
<evidence type="ECO:0008006" key="3">
    <source>
        <dbReference type="Google" id="ProtNLM"/>
    </source>
</evidence>
<keyword evidence="2" id="KW-1185">Reference proteome</keyword>
<reference evidence="1" key="1">
    <citation type="journal article" date="2016" name="Nat. Genet.">
        <title>A high-quality carrot genome assembly provides new insights into carotenoid accumulation and asterid genome evolution.</title>
        <authorList>
            <person name="Iorizzo M."/>
            <person name="Ellison S."/>
            <person name="Senalik D."/>
            <person name="Zeng P."/>
            <person name="Satapoomin P."/>
            <person name="Huang J."/>
            <person name="Bowman M."/>
            <person name="Iovene M."/>
            <person name="Sanseverino W."/>
            <person name="Cavagnaro P."/>
            <person name="Yildiz M."/>
            <person name="Macko-Podgorni A."/>
            <person name="Moranska E."/>
            <person name="Grzebelus E."/>
            <person name="Grzebelus D."/>
            <person name="Ashrafi H."/>
            <person name="Zheng Z."/>
            <person name="Cheng S."/>
            <person name="Spooner D."/>
            <person name="Van Deynze A."/>
            <person name="Simon P."/>
        </authorList>
    </citation>
    <scope>NUCLEOTIDE SEQUENCE</scope>
    <source>
        <tissue evidence="1">Leaf</tissue>
    </source>
</reference>
<sequence length="264" mass="29795">MISFWTRHFILPKGVHHTIQSILTRFLWKGSLAVGGAKVAWVDLCLPKEEGGLGIPNPATWNEAQILSHLWKIVNKDCSSLWVNWIIHSVVKQNSFWLLPIPTNCSWIWRKLLSLRDSAKAHIRFRIRNGASTLLWLDPWYNSTTIATCSTDPIISHLGSSPQALVSDWISHGHWVIPEPVSSQRRSGIRFGNWLATFAYPTVFTSSDVLFWDSVSGHNVTVRLIWDSIRLRGGGVPWWWGSLVFCCLVQTGGPSLPTSFLACL</sequence>